<proteinExistence type="predicted"/>
<dbReference type="EMBL" id="CAJVRL010000001">
    <property type="protein sequence ID" value="CAG8948723.1"/>
    <property type="molecule type" value="Genomic_DNA"/>
</dbReference>
<dbReference type="PANTHER" id="PTHR21310:SF58">
    <property type="entry name" value="AMINOGLYCOSIDE PHOSPHOTRANSFERASE DOMAIN-CONTAINING PROTEIN"/>
    <property type="match status" value="1"/>
</dbReference>
<dbReference type="OrthoDB" id="2906425at2759"/>
<dbReference type="InterPro" id="IPR051678">
    <property type="entry name" value="AGP_Transferase"/>
</dbReference>
<accession>A0A9N9KKN8</accession>
<evidence type="ECO:0000259" key="1">
    <source>
        <dbReference type="Pfam" id="PF01636"/>
    </source>
</evidence>
<dbReference type="Gene3D" id="3.90.1200.10">
    <property type="match status" value="1"/>
</dbReference>
<comment type="caution">
    <text evidence="2">The sequence shown here is derived from an EMBL/GenBank/DDBJ whole genome shotgun (WGS) entry which is preliminary data.</text>
</comment>
<dbReference type="InterPro" id="IPR002575">
    <property type="entry name" value="Aminoglycoside_PTrfase"/>
</dbReference>
<dbReference type="InterPro" id="IPR011009">
    <property type="entry name" value="Kinase-like_dom_sf"/>
</dbReference>
<dbReference type="PANTHER" id="PTHR21310">
    <property type="entry name" value="AMINOGLYCOSIDE PHOSPHOTRANSFERASE-RELATED-RELATED"/>
    <property type="match status" value="1"/>
</dbReference>
<evidence type="ECO:0000313" key="3">
    <source>
        <dbReference type="Proteomes" id="UP000696280"/>
    </source>
</evidence>
<dbReference type="CDD" id="cd05120">
    <property type="entry name" value="APH_ChoK_like"/>
    <property type="match status" value="1"/>
</dbReference>
<reference evidence="2" key="1">
    <citation type="submission" date="2021-07" db="EMBL/GenBank/DDBJ databases">
        <authorList>
            <person name="Durling M."/>
        </authorList>
    </citation>
    <scope>NUCLEOTIDE SEQUENCE</scope>
</reference>
<dbReference type="Pfam" id="PF01636">
    <property type="entry name" value="APH"/>
    <property type="match status" value="1"/>
</dbReference>
<protein>
    <recommendedName>
        <fullName evidence="1">Aminoglycoside phosphotransferase domain-containing protein</fullName>
    </recommendedName>
</protein>
<sequence>MGLSPTNCPHTNLGVWKVDALTVAKSGNATRMGEAAAMKLVRSKTSVPVPKVFNAYIVEETNDPCILMEFVEGDVLRDVWDDMTHDEKASIVSQLKGFMDELRSIKGEFIGAVDETPCVDRIFEGNSSRYGPYGNEAEFHEGLIAAMKISQENVWVDMVAEFIRAMPKHEIVLTHSDLAPRNIIVRGGKVVAILDWEYHGFYPAYWEYVKACYRPDWSSGWMKERVVERIMQQYTLEHAVLLHTRDIVW</sequence>
<feature type="domain" description="Aminoglycoside phosphotransferase" evidence="1">
    <location>
        <begin position="30"/>
        <end position="233"/>
    </location>
</feature>
<dbReference type="AlphaFoldDB" id="A0A9N9KKN8"/>
<organism evidence="2 3">
    <name type="scientific">Hymenoscyphus fraxineus</name>
    <dbReference type="NCBI Taxonomy" id="746836"/>
    <lineage>
        <taxon>Eukaryota</taxon>
        <taxon>Fungi</taxon>
        <taxon>Dikarya</taxon>
        <taxon>Ascomycota</taxon>
        <taxon>Pezizomycotina</taxon>
        <taxon>Leotiomycetes</taxon>
        <taxon>Helotiales</taxon>
        <taxon>Helotiaceae</taxon>
        <taxon>Hymenoscyphus</taxon>
    </lineage>
</organism>
<evidence type="ECO:0000313" key="2">
    <source>
        <dbReference type="EMBL" id="CAG8948723.1"/>
    </source>
</evidence>
<dbReference type="Proteomes" id="UP000696280">
    <property type="component" value="Unassembled WGS sequence"/>
</dbReference>
<gene>
    <name evidence="2" type="ORF">HYFRA_00001844</name>
</gene>
<name>A0A9N9KKN8_9HELO</name>
<dbReference type="SUPFAM" id="SSF56112">
    <property type="entry name" value="Protein kinase-like (PK-like)"/>
    <property type="match status" value="1"/>
</dbReference>
<keyword evidence="3" id="KW-1185">Reference proteome</keyword>